<dbReference type="PIRSF" id="PIRSF006162">
    <property type="entry name" value="PgpA"/>
    <property type="match status" value="1"/>
</dbReference>
<feature type="transmembrane region" description="Helical" evidence="2">
    <location>
        <begin position="128"/>
        <end position="146"/>
    </location>
</feature>
<keyword evidence="1" id="KW-0595">Phospholipid degradation</keyword>
<keyword evidence="5" id="KW-1185">Reference proteome</keyword>
<dbReference type="EMBL" id="LANX01000001">
    <property type="protein sequence ID" value="KJV69603.1"/>
    <property type="molecule type" value="Genomic_DNA"/>
</dbReference>
<sequence length="150" mass="16801">MPGTIGSLASVVFIPLVIINSIYGVIISVIILFLGLWSIPQYLISHPGIQDPKEVVIDEVLGQLMTFTLIILFTENNDTFILKNKINYISIFFASFTLFRFFDIIKVWPINIVDKNIKGALGIMLDDIIAAVMSAASYAICYKIYFTTKV</sequence>
<evidence type="ECO:0000256" key="1">
    <source>
        <dbReference type="PIRNR" id="PIRNR006162"/>
    </source>
</evidence>
<evidence type="ECO:0000313" key="4">
    <source>
        <dbReference type="EMBL" id="KJV69603.1"/>
    </source>
</evidence>
<organism evidence="4 5">
    <name type="scientific">Candidatus Neoehrlichia procyonis str. RAC413</name>
    <dbReference type="NCBI Taxonomy" id="1359163"/>
    <lineage>
        <taxon>Bacteria</taxon>
        <taxon>Pseudomonadati</taxon>
        <taxon>Pseudomonadota</taxon>
        <taxon>Alphaproteobacteria</taxon>
        <taxon>Rickettsiales</taxon>
        <taxon>Anaplasmataceae</taxon>
        <taxon>Candidatus Neoehrlichia</taxon>
    </lineage>
</organism>
<feature type="transmembrane region" description="Helical" evidence="2">
    <location>
        <begin position="55"/>
        <end position="74"/>
    </location>
</feature>
<keyword evidence="1" id="KW-0442">Lipid degradation</keyword>
<keyword evidence="1" id="KW-1003">Cell membrane</keyword>
<keyword evidence="1 2" id="KW-0812">Transmembrane</keyword>
<keyword evidence="2" id="KW-1133">Transmembrane helix</keyword>
<dbReference type="CDD" id="cd06971">
    <property type="entry name" value="PgpA"/>
    <property type="match status" value="1"/>
</dbReference>
<keyword evidence="1 2" id="KW-0472">Membrane</keyword>
<dbReference type="STRING" id="1359163.NLO413_1000"/>
<feature type="transmembrane region" description="Helical" evidence="2">
    <location>
        <begin position="12"/>
        <end position="35"/>
    </location>
</feature>
<feature type="transmembrane region" description="Helical" evidence="2">
    <location>
        <begin position="86"/>
        <end position="108"/>
    </location>
</feature>
<comment type="subcellular location">
    <subcellularLocation>
        <location evidence="1">Cell inner membrane</location>
        <topology evidence="1">Multi-pass membrane protein</topology>
    </subcellularLocation>
</comment>
<keyword evidence="1" id="KW-0479">Metal-binding</keyword>
<comment type="catalytic activity">
    <reaction evidence="1">
        <text>a 1,2-diacyl-sn-glycero-3-phospho-(1'-sn-glycero-3'-phosphate) + H2O = a 1,2-diacyl-sn-glycero-3-phospho-(1'-sn-glycerol) + phosphate</text>
        <dbReference type="Rhea" id="RHEA:33751"/>
        <dbReference type="ChEBI" id="CHEBI:15377"/>
        <dbReference type="ChEBI" id="CHEBI:43474"/>
        <dbReference type="ChEBI" id="CHEBI:60110"/>
        <dbReference type="ChEBI" id="CHEBI:64716"/>
        <dbReference type="EC" id="3.1.3.27"/>
    </reaction>
</comment>
<accession>A0A0F3NNK0</accession>
<dbReference type="PANTHER" id="PTHR36305">
    <property type="entry name" value="PHOSPHATIDYLGLYCEROPHOSPHATASE A"/>
    <property type="match status" value="1"/>
</dbReference>
<evidence type="ECO:0000313" key="5">
    <source>
        <dbReference type="Proteomes" id="UP000033562"/>
    </source>
</evidence>
<dbReference type="SUPFAM" id="SSF101307">
    <property type="entry name" value="YutG-like"/>
    <property type="match status" value="1"/>
</dbReference>
<evidence type="ECO:0000259" key="3">
    <source>
        <dbReference type="Pfam" id="PF04608"/>
    </source>
</evidence>
<dbReference type="GO" id="GO:0009395">
    <property type="term" value="P:phospholipid catabolic process"/>
    <property type="evidence" value="ECO:0007669"/>
    <property type="project" value="UniProtKB-KW"/>
</dbReference>
<comment type="pathway">
    <text evidence="1">Phospholipid metabolism; phosphatidylglycerol biosynthesis; phosphatidylglycerol from CDP-diacylglycerol: step 2/2.</text>
</comment>
<dbReference type="AlphaFoldDB" id="A0A0F3NNK0"/>
<dbReference type="PANTHER" id="PTHR36305:SF1">
    <property type="entry name" value="PHOSPHATIDYLGLYCEROPHOSPHATASE A"/>
    <property type="match status" value="1"/>
</dbReference>
<dbReference type="GO" id="GO:0046872">
    <property type="term" value="F:metal ion binding"/>
    <property type="evidence" value="ECO:0007669"/>
    <property type="project" value="UniProtKB-KW"/>
</dbReference>
<dbReference type="InterPro" id="IPR007686">
    <property type="entry name" value="YutG/PgpA"/>
</dbReference>
<reference evidence="4 5" key="1">
    <citation type="submission" date="2015-02" db="EMBL/GenBank/DDBJ databases">
        <title>Genome Sequencing of Rickettsiales.</title>
        <authorList>
            <person name="Daugherty S.C."/>
            <person name="Su Q."/>
            <person name="Abolude K."/>
            <person name="Beier-Sexton M."/>
            <person name="Carlyon J.A."/>
            <person name="Carter R."/>
            <person name="Day N.P."/>
            <person name="Dumler S.J."/>
            <person name="Dyachenko V."/>
            <person name="Godinez A."/>
            <person name="Kurtti T.J."/>
            <person name="Lichay M."/>
            <person name="Mullins K.E."/>
            <person name="Ott S."/>
            <person name="Pappas-Brown V."/>
            <person name="Paris D.H."/>
            <person name="Patel P."/>
            <person name="Richards A.L."/>
            <person name="Sadzewicz L."/>
            <person name="Sears K."/>
            <person name="Seidman D."/>
            <person name="Sengamalay N."/>
            <person name="Stenos J."/>
            <person name="Tallon L.J."/>
            <person name="Vincent G."/>
            <person name="Fraser C.M."/>
            <person name="Munderloh U."/>
            <person name="Dunning-Hotopp J.C."/>
        </authorList>
    </citation>
    <scope>NUCLEOTIDE SEQUENCE [LARGE SCALE GENOMIC DNA]</scope>
    <source>
        <strain evidence="4 5">RAC413</strain>
    </source>
</reference>
<dbReference type="InterPro" id="IPR026037">
    <property type="entry name" value="PgpA"/>
</dbReference>
<keyword evidence="1" id="KW-0460">Magnesium</keyword>
<keyword evidence="1" id="KW-1208">Phospholipid metabolism</keyword>
<comment type="cofactor">
    <cofactor evidence="1">
        <name>Mg(2+)</name>
        <dbReference type="ChEBI" id="CHEBI:18420"/>
    </cofactor>
</comment>
<protein>
    <recommendedName>
        <fullName evidence="1">Phosphatidylglycerophosphatase A</fullName>
        <ecNumber evidence="1">3.1.3.27</ecNumber>
    </recommendedName>
    <alternativeName>
        <fullName evidence="1">Phosphatidylglycerolphosphate phosphatase A</fullName>
    </alternativeName>
</protein>
<dbReference type="InterPro" id="IPR036681">
    <property type="entry name" value="PgpA-like_sf"/>
</dbReference>
<dbReference type="EC" id="3.1.3.27" evidence="1"/>
<name>A0A0F3NNK0_9RICK</name>
<dbReference type="Pfam" id="PF04608">
    <property type="entry name" value="PgpA"/>
    <property type="match status" value="1"/>
</dbReference>
<gene>
    <name evidence="4" type="ORF">NLO413_1000</name>
</gene>
<dbReference type="PATRIC" id="fig|1359163.3.peg.969"/>
<comment type="caution">
    <text evidence="4">The sequence shown here is derived from an EMBL/GenBank/DDBJ whole genome shotgun (WGS) entry which is preliminary data.</text>
</comment>
<evidence type="ECO:0000256" key="2">
    <source>
        <dbReference type="SAM" id="Phobius"/>
    </source>
</evidence>
<proteinExistence type="predicted"/>
<keyword evidence="1" id="KW-0378">Hydrolase</keyword>
<dbReference type="UniPathway" id="UPA00084">
    <property type="reaction ID" value="UER00504"/>
</dbReference>
<dbReference type="Proteomes" id="UP000033562">
    <property type="component" value="Unassembled WGS sequence"/>
</dbReference>
<comment type="function">
    <text evidence="1">Lipid phosphatase which dephosphorylates phosphatidylglycerophosphate (PGP) to phosphatidylglycerol (PG).</text>
</comment>
<keyword evidence="1" id="KW-0997">Cell inner membrane</keyword>
<feature type="domain" description="YutG/PgpA" evidence="3">
    <location>
        <begin position="1"/>
        <end position="138"/>
    </location>
</feature>
<dbReference type="GO" id="GO:0006655">
    <property type="term" value="P:phosphatidylglycerol biosynthetic process"/>
    <property type="evidence" value="ECO:0007669"/>
    <property type="project" value="UniProtKB-UniPathway"/>
</dbReference>
<dbReference type="GO" id="GO:0005886">
    <property type="term" value="C:plasma membrane"/>
    <property type="evidence" value="ECO:0007669"/>
    <property type="project" value="UniProtKB-SubCell"/>
</dbReference>
<dbReference type="GO" id="GO:0008962">
    <property type="term" value="F:phosphatidylglycerophosphatase activity"/>
    <property type="evidence" value="ECO:0007669"/>
    <property type="project" value="UniProtKB-EC"/>
</dbReference>
<keyword evidence="1" id="KW-0443">Lipid metabolism</keyword>